<organism evidence="2 3">
    <name type="scientific">Clostridium tertium</name>
    <dbReference type="NCBI Taxonomy" id="1559"/>
    <lineage>
        <taxon>Bacteria</taxon>
        <taxon>Bacillati</taxon>
        <taxon>Bacillota</taxon>
        <taxon>Clostridia</taxon>
        <taxon>Eubacteriales</taxon>
        <taxon>Clostridiaceae</taxon>
        <taxon>Clostridium</taxon>
    </lineage>
</organism>
<dbReference type="AlphaFoldDB" id="A0A9X4B1Q6"/>
<dbReference type="Gene3D" id="3.40.50.300">
    <property type="entry name" value="P-loop containing nucleotide triphosphate hydrolases"/>
    <property type="match status" value="1"/>
</dbReference>
<evidence type="ECO:0000313" key="3">
    <source>
        <dbReference type="Proteomes" id="UP001141183"/>
    </source>
</evidence>
<dbReference type="InterPro" id="IPR003495">
    <property type="entry name" value="CobW/HypB/UreG_nucleotide-bd"/>
</dbReference>
<proteinExistence type="predicted"/>
<name>A0A9X4B1Q6_9CLOT</name>
<evidence type="ECO:0000259" key="1">
    <source>
        <dbReference type="Pfam" id="PF02492"/>
    </source>
</evidence>
<gene>
    <name evidence="2" type="ORF">NE398_12670</name>
</gene>
<dbReference type="InterPro" id="IPR027417">
    <property type="entry name" value="P-loop_NTPase"/>
</dbReference>
<dbReference type="Pfam" id="PF02492">
    <property type="entry name" value="cobW"/>
    <property type="match status" value="1"/>
</dbReference>
<protein>
    <recommendedName>
        <fullName evidence="1">CobW/HypB/UreG nucleotide-binding domain-containing protein</fullName>
    </recommendedName>
</protein>
<accession>A0A9X4B1Q6</accession>
<reference evidence="2" key="1">
    <citation type="submission" date="2022-05" db="EMBL/GenBank/DDBJ databases">
        <title>Draft genome sequence of Clostridium tertium strain CP3 isolated from Peru.</title>
        <authorList>
            <person name="Hurtado R."/>
            <person name="Lima L."/>
            <person name="Sousa T."/>
            <person name="Jaiswal A.K."/>
            <person name="Tiwari S."/>
            <person name="Maturrano L."/>
            <person name="Brenig B."/>
            <person name="Azevedo V."/>
        </authorList>
    </citation>
    <scope>NUCLEOTIDE SEQUENCE</scope>
    <source>
        <strain evidence="2">CP3</strain>
    </source>
</reference>
<dbReference type="Proteomes" id="UP001141183">
    <property type="component" value="Unassembled WGS sequence"/>
</dbReference>
<keyword evidence="3" id="KW-1185">Reference proteome</keyword>
<sequence>MKCRLEVVSGFLGSGKTSFINSYLKTEVCSKQEILVVLLERGSTNIEKGFRNVKIIYLNNCNNIESVLLDEIKYKNYNRIIIEFNGTYSLDVIANLIKNKKIKEKINFYGNYYIGESSNLEVYLKNMGELIIPFVQSSKIIVLNNLNSINEEKRKSLVNILESINLTAPIICSLSINNLEEDLKSSSYFKESILTRRIKTLLNKEGR</sequence>
<comment type="caution">
    <text evidence="2">The sequence shown here is derived from an EMBL/GenBank/DDBJ whole genome shotgun (WGS) entry which is preliminary data.</text>
</comment>
<dbReference type="SUPFAM" id="SSF52540">
    <property type="entry name" value="P-loop containing nucleoside triphosphate hydrolases"/>
    <property type="match status" value="1"/>
</dbReference>
<evidence type="ECO:0000313" key="2">
    <source>
        <dbReference type="EMBL" id="MDC4241012.1"/>
    </source>
</evidence>
<dbReference type="RefSeq" id="WP_035285108.1">
    <property type="nucleotide sequence ID" value="NZ_CABKOG010000003.1"/>
</dbReference>
<feature type="domain" description="CobW/HypB/UreG nucleotide-binding" evidence="1">
    <location>
        <begin position="7"/>
        <end position="171"/>
    </location>
</feature>
<dbReference type="EMBL" id="JAMRYU010000012">
    <property type="protein sequence ID" value="MDC4241012.1"/>
    <property type="molecule type" value="Genomic_DNA"/>
</dbReference>